<proteinExistence type="predicted"/>
<dbReference type="Gene3D" id="3.40.50.2000">
    <property type="entry name" value="Glycogen Phosphorylase B"/>
    <property type="match status" value="2"/>
</dbReference>
<evidence type="ECO:0000259" key="1">
    <source>
        <dbReference type="Pfam" id="PF13439"/>
    </source>
</evidence>
<sequence length="377" mass="41981">MSPMLRKIQPELRVVIILSELRAGGMERLVIHLAKGLSSKNIPTMVICLQNPGELSEEFKHSPVLVRAIGSHSGWDLKAIWSIGRLLREFKPSIINIHDYSSAPYAVMASKLFRKVPVLFTAHGLLYQGFDDLKNRCRFFSRFFAGLTAVSEAVGKRHQGYLNWKKLIQIIPNGVPGFKKNGMLRQKVRTELGLDKDDVFFLAVGNPRPEKGFEDLLQATALLKDADPQKKIKVAVAGKLSDSPYCRMLQESLVKENLKQCFSFLGFRSDTDALYNAADVFVLSSRSEGLPMVILEAMMAGLPVIATRVGGIPKMMGKNGILVEAANPEELSSAMHCCLFKNGIIEKFGRMGNELVRTQYGLDQMVNNYLSTYQGLI</sequence>
<evidence type="ECO:0000313" key="3">
    <source>
        <dbReference type="Proteomes" id="UP000000442"/>
    </source>
</evidence>
<dbReference type="PANTHER" id="PTHR12526">
    <property type="entry name" value="GLYCOSYLTRANSFERASE"/>
    <property type="match status" value="1"/>
</dbReference>
<keyword evidence="3" id="KW-1185">Reference proteome</keyword>
<name>C0QCM1_DESAH</name>
<dbReference type="Pfam" id="PF13439">
    <property type="entry name" value="Glyco_transf_4"/>
    <property type="match status" value="1"/>
</dbReference>
<reference evidence="2 3" key="1">
    <citation type="journal article" date="2009" name="Environ. Microbiol.">
        <title>Genome sequence of Desulfobacterium autotrophicum HRM2, a marine sulfate reducer oxidizing organic carbon completely to carbon dioxide.</title>
        <authorList>
            <person name="Strittmatter A.W."/>
            <person name="Liesegang H."/>
            <person name="Rabus R."/>
            <person name="Decker I."/>
            <person name="Amann J."/>
            <person name="Andres S."/>
            <person name="Henne A."/>
            <person name="Fricke W.F."/>
            <person name="Martinez-Arias R."/>
            <person name="Bartels D."/>
            <person name="Goesmann A."/>
            <person name="Krause L."/>
            <person name="Puehler A."/>
            <person name="Klenk H.P."/>
            <person name="Richter M."/>
            <person name="Schuler M."/>
            <person name="Gloeckner F.O."/>
            <person name="Meyerdierks A."/>
            <person name="Gottschalk G."/>
            <person name="Amann R."/>
        </authorList>
    </citation>
    <scope>NUCLEOTIDE SEQUENCE [LARGE SCALE GENOMIC DNA]</scope>
    <source>
        <strain evidence="3">ATCC 43914 / DSM 3382 / HRM2</strain>
    </source>
</reference>
<dbReference type="Proteomes" id="UP000000442">
    <property type="component" value="Chromosome"/>
</dbReference>
<dbReference type="PANTHER" id="PTHR12526:SF630">
    <property type="entry name" value="GLYCOSYLTRANSFERASE"/>
    <property type="match status" value="1"/>
</dbReference>
<accession>C0QCM1</accession>
<dbReference type="HOGENOM" id="CLU_009583_0_3_7"/>
<evidence type="ECO:0000313" key="2">
    <source>
        <dbReference type="EMBL" id="ACN15098.1"/>
    </source>
</evidence>
<dbReference type="RefSeq" id="WP_015903876.1">
    <property type="nucleotide sequence ID" value="NC_012108.1"/>
</dbReference>
<feature type="domain" description="Glycosyltransferase subfamily 4-like N-terminal" evidence="1">
    <location>
        <begin position="24"/>
        <end position="175"/>
    </location>
</feature>
<dbReference type="EC" id="2.4.1.-" evidence="2"/>
<dbReference type="AlphaFoldDB" id="C0QCM1"/>
<dbReference type="SUPFAM" id="SSF53756">
    <property type="entry name" value="UDP-Glycosyltransferase/glycogen phosphorylase"/>
    <property type="match status" value="1"/>
</dbReference>
<dbReference type="STRING" id="177437.HRM2_19970"/>
<dbReference type="Pfam" id="PF13692">
    <property type="entry name" value="Glyco_trans_1_4"/>
    <property type="match status" value="1"/>
</dbReference>
<dbReference type="eggNOG" id="COG0438">
    <property type="taxonomic scope" value="Bacteria"/>
</dbReference>
<dbReference type="GO" id="GO:0016757">
    <property type="term" value="F:glycosyltransferase activity"/>
    <property type="evidence" value="ECO:0007669"/>
    <property type="project" value="UniProtKB-KW"/>
</dbReference>
<gene>
    <name evidence="2" type="primary">rfaG2</name>
    <name evidence="2" type="ordered locus">HRM2_19970</name>
</gene>
<keyword evidence="2" id="KW-0808">Transferase</keyword>
<dbReference type="EMBL" id="CP001087">
    <property type="protein sequence ID" value="ACN15098.1"/>
    <property type="molecule type" value="Genomic_DNA"/>
</dbReference>
<organism evidence="2 3">
    <name type="scientific">Desulforapulum autotrophicum (strain ATCC 43914 / DSM 3382 / VKM B-1955 / HRM2)</name>
    <name type="common">Desulfobacterium autotrophicum</name>
    <dbReference type="NCBI Taxonomy" id="177437"/>
    <lineage>
        <taxon>Bacteria</taxon>
        <taxon>Pseudomonadati</taxon>
        <taxon>Thermodesulfobacteriota</taxon>
        <taxon>Desulfobacteria</taxon>
        <taxon>Desulfobacterales</taxon>
        <taxon>Desulfobacteraceae</taxon>
        <taxon>Desulforapulum</taxon>
    </lineage>
</organism>
<keyword evidence="2" id="KW-0328">Glycosyltransferase</keyword>
<dbReference type="KEGG" id="dat:HRM2_19970"/>
<dbReference type="CAZy" id="GT4">
    <property type="family name" value="Glycosyltransferase Family 4"/>
</dbReference>
<dbReference type="InterPro" id="IPR028098">
    <property type="entry name" value="Glyco_trans_4-like_N"/>
</dbReference>
<protein>
    <submittedName>
        <fullName evidence="2">RfaG2</fullName>
        <ecNumber evidence="2">2.4.1.-</ecNumber>
    </submittedName>
</protein>